<dbReference type="EMBL" id="KN819421">
    <property type="protein sequence ID" value="KIJ10001.1"/>
    <property type="molecule type" value="Genomic_DNA"/>
</dbReference>
<evidence type="ECO:0000256" key="1">
    <source>
        <dbReference type="SAM" id="MobiDB-lite"/>
    </source>
</evidence>
<evidence type="ECO:0000313" key="3">
    <source>
        <dbReference type="Proteomes" id="UP000053647"/>
    </source>
</evidence>
<feature type="compositionally biased region" description="Pro residues" evidence="1">
    <location>
        <begin position="138"/>
        <end position="156"/>
    </location>
</feature>
<evidence type="ECO:0000313" key="2">
    <source>
        <dbReference type="EMBL" id="KIJ10001.1"/>
    </source>
</evidence>
<protein>
    <submittedName>
        <fullName evidence="2">Uncharacterized protein</fullName>
    </submittedName>
</protein>
<accession>A0A0C9TS21</accession>
<reference evidence="3" key="2">
    <citation type="submission" date="2015-01" db="EMBL/GenBank/DDBJ databases">
        <title>Evolutionary Origins and Diversification of the Mycorrhizal Mutualists.</title>
        <authorList>
            <consortium name="DOE Joint Genome Institute"/>
            <consortium name="Mycorrhizal Genomics Consortium"/>
            <person name="Kohler A."/>
            <person name="Kuo A."/>
            <person name="Nagy L.G."/>
            <person name="Floudas D."/>
            <person name="Copeland A."/>
            <person name="Barry K.W."/>
            <person name="Cichocki N."/>
            <person name="Veneault-Fourrey C."/>
            <person name="LaButti K."/>
            <person name="Lindquist E.A."/>
            <person name="Lipzen A."/>
            <person name="Lundell T."/>
            <person name="Morin E."/>
            <person name="Murat C."/>
            <person name="Riley R."/>
            <person name="Ohm R."/>
            <person name="Sun H."/>
            <person name="Tunlid A."/>
            <person name="Henrissat B."/>
            <person name="Grigoriev I.V."/>
            <person name="Hibbett D.S."/>
            <person name="Martin F."/>
        </authorList>
    </citation>
    <scope>NUCLEOTIDE SEQUENCE [LARGE SCALE GENOMIC DNA]</scope>
    <source>
        <strain evidence="3">ATCC 200175</strain>
    </source>
</reference>
<name>A0A0C9TS21_PAXIN</name>
<feature type="compositionally biased region" description="Pro residues" evidence="1">
    <location>
        <begin position="169"/>
        <end position="180"/>
    </location>
</feature>
<reference evidence="2 3" key="1">
    <citation type="submission" date="2014-06" db="EMBL/GenBank/DDBJ databases">
        <authorList>
            <consortium name="DOE Joint Genome Institute"/>
            <person name="Kuo A."/>
            <person name="Kohler A."/>
            <person name="Nagy L.G."/>
            <person name="Floudas D."/>
            <person name="Copeland A."/>
            <person name="Barry K.W."/>
            <person name="Cichocki N."/>
            <person name="Veneault-Fourrey C."/>
            <person name="LaButti K."/>
            <person name="Lindquist E.A."/>
            <person name="Lipzen A."/>
            <person name="Lundell T."/>
            <person name="Morin E."/>
            <person name="Murat C."/>
            <person name="Sun H."/>
            <person name="Tunlid A."/>
            <person name="Henrissat B."/>
            <person name="Grigoriev I.V."/>
            <person name="Hibbett D.S."/>
            <person name="Martin F."/>
            <person name="Nordberg H.P."/>
            <person name="Cantor M.N."/>
            <person name="Hua S.X."/>
        </authorList>
    </citation>
    <scope>NUCLEOTIDE SEQUENCE [LARGE SCALE GENOMIC DNA]</scope>
    <source>
        <strain evidence="2 3">ATCC 200175</strain>
    </source>
</reference>
<dbReference type="HOGENOM" id="CLU_1090544_0_0_1"/>
<feature type="region of interest" description="Disordered" evidence="1">
    <location>
        <begin position="127"/>
        <end position="274"/>
    </location>
</feature>
<dbReference type="AlphaFoldDB" id="A0A0C9TS21"/>
<organism evidence="2 3">
    <name type="scientific">Paxillus involutus ATCC 200175</name>
    <dbReference type="NCBI Taxonomy" id="664439"/>
    <lineage>
        <taxon>Eukaryota</taxon>
        <taxon>Fungi</taxon>
        <taxon>Dikarya</taxon>
        <taxon>Basidiomycota</taxon>
        <taxon>Agaricomycotina</taxon>
        <taxon>Agaricomycetes</taxon>
        <taxon>Agaricomycetidae</taxon>
        <taxon>Boletales</taxon>
        <taxon>Paxilineae</taxon>
        <taxon>Paxillaceae</taxon>
        <taxon>Paxillus</taxon>
    </lineage>
</organism>
<feature type="compositionally biased region" description="Basic and acidic residues" evidence="1">
    <location>
        <begin position="255"/>
        <end position="274"/>
    </location>
</feature>
<dbReference type="OrthoDB" id="2996389at2759"/>
<keyword evidence="3" id="KW-1185">Reference proteome</keyword>
<dbReference type="Proteomes" id="UP000053647">
    <property type="component" value="Unassembled WGS sequence"/>
</dbReference>
<gene>
    <name evidence="2" type="ORF">PAXINDRAFT_102107</name>
</gene>
<sequence length="274" mass="30097">MPGKQKSGPPYNDPPPGTYVTVTNPWGMHTNPRERGQSDVDRLAAWAGVVLLEAGVGDNGQAPSVECVYRLGTRDEVIIQFPLGTDIFPLLGEHRWATIAKQWTGSPNDPRSSCVFIYNWRNNGDPATHNWTEQYPNRLPPGSVPSKSPYPPPTWTRPPARLTNLVISIPPPPAPPPLPDPGLGSCSPEVVPTPSQCDIGQPRSPKAQSPALEEQPPAENTSLFSPYHPPSQHPSHAHFLNQDQQHTHTPSEPTPEPKFKKKFDPYELGEVLHS</sequence>
<proteinExistence type="predicted"/>